<comment type="subcellular location">
    <subcellularLocation>
        <location evidence="1">Membrane</location>
        <topology evidence="1">Multi-pass membrane protein</topology>
    </subcellularLocation>
</comment>
<evidence type="ECO:0000256" key="3">
    <source>
        <dbReference type="ARBA" id="ARBA00021237"/>
    </source>
</evidence>
<dbReference type="EMBL" id="CP028901">
    <property type="protein sequence ID" value="AWB35606.1"/>
    <property type="molecule type" value="Genomic_DNA"/>
</dbReference>
<dbReference type="AlphaFoldDB" id="A0A2R4XP71"/>
<evidence type="ECO:0000313" key="12">
    <source>
        <dbReference type="EMBL" id="AWB35606.1"/>
    </source>
</evidence>
<keyword evidence="4" id="KW-1003">Cell membrane</keyword>
<dbReference type="OrthoDB" id="5958921at2"/>
<sequence length="85" mass="9197">MTGALIVGCLLLSGCISPQAPAFYLAGSYFPSWLIGTAVGIVLMIPIRWLLIRTGIDDALPLRLLFYTCVVLIIAMAFSYAFSPQ</sequence>
<keyword evidence="7 11" id="KW-1133">Transmembrane helix</keyword>
<keyword evidence="13" id="KW-1185">Reference proteome</keyword>
<dbReference type="InterPro" id="IPR031381">
    <property type="entry name" value="YtcA"/>
</dbReference>
<accession>A0A2R4XP71</accession>
<keyword evidence="8 11" id="KW-0472">Membrane</keyword>
<evidence type="ECO:0000256" key="9">
    <source>
        <dbReference type="ARBA" id="ARBA00023139"/>
    </source>
</evidence>
<evidence type="ECO:0000256" key="11">
    <source>
        <dbReference type="SAM" id="Phobius"/>
    </source>
</evidence>
<keyword evidence="9" id="KW-0564">Palmitate</keyword>
<dbReference type="GO" id="GO:0016020">
    <property type="term" value="C:membrane"/>
    <property type="evidence" value="ECO:0007669"/>
    <property type="project" value="UniProtKB-SubCell"/>
</dbReference>
<feature type="transmembrane region" description="Helical" evidence="11">
    <location>
        <begin position="32"/>
        <end position="52"/>
    </location>
</feature>
<dbReference type="Proteomes" id="UP000244571">
    <property type="component" value="Chromosome"/>
</dbReference>
<evidence type="ECO:0000256" key="1">
    <source>
        <dbReference type="ARBA" id="ARBA00004141"/>
    </source>
</evidence>
<comment type="similarity">
    <text evidence="2">Belongs to the YtcA family.</text>
</comment>
<evidence type="ECO:0000256" key="7">
    <source>
        <dbReference type="ARBA" id="ARBA00022989"/>
    </source>
</evidence>
<reference evidence="12 13" key="1">
    <citation type="submission" date="2018-04" db="EMBL/GenBank/DDBJ databases">
        <title>Bordetella sp. HZ20 isolated from seawater.</title>
        <authorList>
            <person name="Sun C."/>
        </authorList>
    </citation>
    <scope>NUCLEOTIDE SEQUENCE [LARGE SCALE GENOMIC DNA]</scope>
    <source>
        <strain evidence="12 13">HZ20</strain>
    </source>
</reference>
<evidence type="ECO:0000256" key="6">
    <source>
        <dbReference type="ARBA" id="ARBA00022729"/>
    </source>
</evidence>
<dbReference type="Pfam" id="PF17090">
    <property type="entry name" value="Ytca"/>
    <property type="match status" value="1"/>
</dbReference>
<proteinExistence type="inferred from homology"/>
<gene>
    <name evidence="12" type="ORF">DBV39_03235</name>
</gene>
<evidence type="ECO:0000256" key="5">
    <source>
        <dbReference type="ARBA" id="ARBA00022692"/>
    </source>
</evidence>
<organism evidence="12 13">
    <name type="scientific">Orrella marina</name>
    <dbReference type="NCBI Taxonomy" id="2163011"/>
    <lineage>
        <taxon>Bacteria</taxon>
        <taxon>Pseudomonadati</taxon>
        <taxon>Pseudomonadota</taxon>
        <taxon>Betaproteobacteria</taxon>
        <taxon>Burkholderiales</taxon>
        <taxon>Alcaligenaceae</taxon>
        <taxon>Orrella</taxon>
    </lineage>
</organism>
<protein>
    <recommendedName>
        <fullName evidence="3">Uncharacterized protein YtcA</fullName>
    </recommendedName>
</protein>
<evidence type="ECO:0000256" key="10">
    <source>
        <dbReference type="ARBA" id="ARBA00023288"/>
    </source>
</evidence>
<keyword evidence="10" id="KW-0449">Lipoprotein</keyword>
<evidence type="ECO:0000313" key="13">
    <source>
        <dbReference type="Proteomes" id="UP000244571"/>
    </source>
</evidence>
<keyword evidence="5 11" id="KW-0812">Transmembrane</keyword>
<feature type="transmembrane region" description="Helical" evidence="11">
    <location>
        <begin position="64"/>
        <end position="82"/>
    </location>
</feature>
<evidence type="ECO:0000256" key="8">
    <source>
        <dbReference type="ARBA" id="ARBA00023136"/>
    </source>
</evidence>
<name>A0A2R4XP71_9BURK</name>
<keyword evidence="6" id="KW-0732">Signal</keyword>
<evidence type="ECO:0000256" key="2">
    <source>
        <dbReference type="ARBA" id="ARBA00008208"/>
    </source>
</evidence>
<dbReference type="KEGG" id="boz:DBV39_03235"/>
<evidence type="ECO:0000256" key="4">
    <source>
        <dbReference type="ARBA" id="ARBA00022475"/>
    </source>
</evidence>